<keyword evidence="7" id="KW-1185">Reference proteome</keyword>
<dbReference type="PANTHER" id="PTHR30204:SF69">
    <property type="entry name" value="MERR-FAMILY TRANSCRIPTIONAL REGULATOR"/>
    <property type="match status" value="1"/>
</dbReference>
<sequence>MTIGELSARTGVPVKRLRRYDDLGFLYTVGRSAGNFRLYDESALWCVRAVETWRSLGLTLDEIGDLTEAYLTQPDEPIGPHLARQLQTVRHRTRARIAELTQLLDRIEEFETRNRAALAGEWDFRETDPRCHLRSHGHA</sequence>
<feature type="domain" description="HTH merR-type" evidence="5">
    <location>
        <begin position="1"/>
        <end position="69"/>
    </location>
</feature>
<keyword evidence="4" id="KW-0804">Transcription</keyword>
<dbReference type="EMBL" id="PJMY01000003">
    <property type="protein sequence ID" value="PKV94068.1"/>
    <property type="molecule type" value="Genomic_DNA"/>
</dbReference>
<evidence type="ECO:0000256" key="1">
    <source>
        <dbReference type="ARBA" id="ARBA00022491"/>
    </source>
</evidence>
<dbReference type="AlphaFoldDB" id="A0A2N3WJM8"/>
<reference evidence="6 7" key="1">
    <citation type="submission" date="2017-12" db="EMBL/GenBank/DDBJ databases">
        <title>Sequencing the genomes of 1000 Actinobacteria strains.</title>
        <authorList>
            <person name="Klenk H.-P."/>
        </authorList>
    </citation>
    <scope>NUCLEOTIDE SEQUENCE [LARGE SCALE GENOMIC DNA]</scope>
    <source>
        <strain evidence="6 7">DSM 45165</strain>
    </source>
</reference>
<evidence type="ECO:0000256" key="3">
    <source>
        <dbReference type="ARBA" id="ARBA00023125"/>
    </source>
</evidence>
<dbReference type="PROSITE" id="PS50937">
    <property type="entry name" value="HTH_MERR_2"/>
    <property type="match status" value="1"/>
</dbReference>
<dbReference type="PRINTS" id="PR00040">
    <property type="entry name" value="HTHMERR"/>
</dbReference>
<gene>
    <name evidence="6" type="ORF">ATK30_4937</name>
</gene>
<dbReference type="Pfam" id="PF13411">
    <property type="entry name" value="MerR_1"/>
    <property type="match status" value="1"/>
</dbReference>
<keyword evidence="2" id="KW-0805">Transcription regulation</keyword>
<comment type="caution">
    <text evidence="6">The sequence shown here is derived from an EMBL/GenBank/DDBJ whole genome shotgun (WGS) entry which is preliminary data.</text>
</comment>
<dbReference type="GO" id="GO:0003700">
    <property type="term" value="F:DNA-binding transcription factor activity"/>
    <property type="evidence" value="ECO:0007669"/>
    <property type="project" value="InterPro"/>
</dbReference>
<dbReference type="SUPFAM" id="SSF46955">
    <property type="entry name" value="Putative DNA-binding domain"/>
    <property type="match status" value="1"/>
</dbReference>
<protein>
    <submittedName>
        <fullName evidence="6">DNA-binding transcriptional MerR regulator</fullName>
    </submittedName>
</protein>
<dbReference type="OrthoDB" id="9809391at2"/>
<name>A0A2N3WJM8_9PSEU</name>
<evidence type="ECO:0000313" key="7">
    <source>
        <dbReference type="Proteomes" id="UP000233750"/>
    </source>
</evidence>
<evidence type="ECO:0000256" key="4">
    <source>
        <dbReference type="ARBA" id="ARBA00023163"/>
    </source>
</evidence>
<dbReference type="SMART" id="SM00422">
    <property type="entry name" value="HTH_MERR"/>
    <property type="match status" value="1"/>
</dbReference>
<dbReference type="Proteomes" id="UP000233750">
    <property type="component" value="Unassembled WGS sequence"/>
</dbReference>
<accession>A0A2N3WJM8</accession>
<organism evidence="6 7">
    <name type="scientific">Amycolatopsis echigonensis</name>
    <dbReference type="NCBI Taxonomy" id="2576905"/>
    <lineage>
        <taxon>Bacteria</taxon>
        <taxon>Bacillati</taxon>
        <taxon>Actinomycetota</taxon>
        <taxon>Actinomycetes</taxon>
        <taxon>Pseudonocardiales</taxon>
        <taxon>Pseudonocardiaceae</taxon>
        <taxon>Amycolatopsis</taxon>
    </lineage>
</organism>
<proteinExistence type="predicted"/>
<evidence type="ECO:0000259" key="5">
    <source>
        <dbReference type="PROSITE" id="PS50937"/>
    </source>
</evidence>
<dbReference type="InterPro" id="IPR000551">
    <property type="entry name" value="MerR-type_HTH_dom"/>
</dbReference>
<dbReference type="Gene3D" id="1.10.1660.10">
    <property type="match status" value="1"/>
</dbReference>
<dbReference type="InterPro" id="IPR047057">
    <property type="entry name" value="MerR_fam"/>
</dbReference>
<dbReference type="InterPro" id="IPR009061">
    <property type="entry name" value="DNA-bd_dom_put_sf"/>
</dbReference>
<keyword evidence="1" id="KW-0678">Repressor</keyword>
<dbReference type="PANTHER" id="PTHR30204">
    <property type="entry name" value="REDOX-CYCLING DRUG-SENSING TRANSCRIPTIONAL ACTIVATOR SOXR"/>
    <property type="match status" value="1"/>
</dbReference>
<keyword evidence="3 6" id="KW-0238">DNA-binding</keyword>
<evidence type="ECO:0000313" key="6">
    <source>
        <dbReference type="EMBL" id="PKV94068.1"/>
    </source>
</evidence>
<dbReference type="GO" id="GO:0003677">
    <property type="term" value="F:DNA binding"/>
    <property type="evidence" value="ECO:0007669"/>
    <property type="project" value="UniProtKB-KW"/>
</dbReference>
<evidence type="ECO:0000256" key="2">
    <source>
        <dbReference type="ARBA" id="ARBA00023015"/>
    </source>
</evidence>